<gene>
    <name evidence="1" type="ORF">CU097_002722</name>
</gene>
<name>A0A367JH99_RHIAZ</name>
<dbReference type="Proteomes" id="UP000252139">
    <property type="component" value="Unassembled WGS sequence"/>
</dbReference>
<reference evidence="1 2" key="1">
    <citation type="journal article" date="2018" name="G3 (Bethesda)">
        <title>Phylogenetic and Phylogenomic Definition of Rhizopus Species.</title>
        <authorList>
            <person name="Gryganskyi A.P."/>
            <person name="Golan J."/>
            <person name="Dolatabadi S."/>
            <person name="Mondo S."/>
            <person name="Robb S."/>
            <person name="Idnurm A."/>
            <person name="Muszewska A."/>
            <person name="Steczkiewicz K."/>
            <person name="Masonjones S."/>
            <person name="Liao H.L."/>
            <person name="Gajdeczka M.T."/>
            <person name="Anike F."/>
            <person name="Vuek A."/>
            <person name="Anishchenko I.M."/>
            <person name="Voigt K."/>
            <person name="de Hoog G.S."/>
            <person name="Smith M.E."/>
            <person name="Heitman J."/>
            <person name="Vilgalys R."/>
            <person name="Stajich J.E."/>
        </authorList>
    </citation>
    <scope>NUCLEOTIDE SEQUENCE [LARGE SCALE GENOMIC DNA]</scope>
    <source>
        <strain evidence="1 2">CBS 357.93</strain>
    </source>
</reference>
<accession>A0A367JH99</accession>
<dbReference type="OrthoDB" id="2202398at2759"/>
<dbReference type="AlphaFoldDB" id="A0A367JH99"/>
<comment type="caution">
    <text evidence="1">The sequence shown here is derived from an EMBL/GenBank/DDBJ whole genome shotgun (WGS) entry which is preliminary data.</text>
</comment>
<keyword evidence="2" id="KW-1185">Reference proteome</keyword>
<dbReference type="EMBL" id="PJQL01001307">
    <property type="protein sequence ID" value="RCH89332.1"/>
    <property type="molecule type" value="Genomic_DNA"/>
</dbReference>
<proteinExistence type="predicted"/>
<organism evidence="1 2">
    <name type="scientific">Rhizopus azygosporus</name>
    <name type="common">Rhizopus microsporus var. azygosporus</name>
    <dbReference type="NCBI Taxonomy" id="86630"/>
    <lineage>
        <taxon>Eukaryota</taxon>
        <taxon>Fungi</taxon>
        <taxon>Fungi incertae sedis</taxon>
        <taxon>Mucoromycota</taxon>
        <taxon>Mucoromycotina</taxon>
        <taxon>Mucoromycetes</taxon>
        <taxon>Mucorales</taxon>
        <taxon>Mucorineae</taxon>
        <taxon>Rhizopodaceae</taxon>
        <taxon>Rhizopus</taxon>
    </lineage>
</organism>
<evidence type="ECO:0000313" key="2">
    <source>
        <dbReference type="Proteomes" id="UP000252139"/>
    </source>
</evidence>
<dbReference type="STRING" id="86630.A0A367JH99"/>
<sequence>MIKSQQPTATRNYAAIPSLPLTTKASSKGISTVRNEISLYRSFNSANETTQSTYSIHRTGIIDHSVFFTFPHCLKNLKIPFSIALSEKFPFGVGLGFTIHEDIQDTVVKVTLISAEHCKEAVATSLVVENQVFTASPAVHPGHALLRLRDKLLNNFARYSVVGELAAYLDDWAQRWLSGNGRIYLERPPSSEIKFDPLTYKISLGGDYSCLGHIRKDCPSLPIETRTCFVCHGRGHITASKRCRPIPVDSNYEALVTVLSHPVETLSSTTPPASFVPVLHEVPATYEEVTSAPASKHPTAAQISSADSSVNLVFVPTSIPCTPSDHYQSAAAGHPLQCYTPNILQTLSSANPGLRKLLISDIIVHDPQTTSLRLRTANEYPRFRRLYHLTPLCRPNVSRVSDFGPLIRYQSYRKYLLSQRSLERK</sequence>
<evidence type="ECO:0000313" key="1">
    <source>
        <dbReference type="EMBL" id="RCH89332.1"/>
    </source>
</evidence>
<protein>
    <submittedName>
        <fullName evidence="1">Uncharacterized protein</fullName>
    </submittedName>
</protein>